<evidence type="ECO:0000313" key="2">
    <source>
        <dbReference type="EMBL" id="PDS23477.1"/>
    </source>
</evidence>
<sequence length="198" mass="22704">MKKIKLILILLIANTCLGQNTFKNESLGFNIEQPEKWIVAKNGESVENIKKQIKLDTETLNKLLEQNKGTIQVVTFYKYPIETTPGIIPTIKVNLRKNNSKTFDEFKKVIEESFSGIKNVFPDFKYLSNPVKTKISGLDCVKAVCTYTLKAKNGEEKVTITVYAVPIKNQFYQITFMDSEKEDNTELYNELAKTIEIY</sequence>
<gene>
    <name evidence="2" type="ORF">B0A77_10795</name>
</gene>
<name>A0A2H3KTW5_9FLAO</name>
<evidence type="ECO:0008006" key="4">
    <source>
        <dbReference type="Google" id="ProtNLM"/>
    </source>
</evidence>
<proteinExistence type="predicted"/>
<dbReference type="RefSeq" id="WP_097554441.1">
    <property type="nucleotide sequence ID" value="NZ_PCMW01000060.1"/>
</dbReference>
<dbReference type="EMBL" id="PCMW01000060">
    <property type="protein sequence ID" value="PDS23477.1"/>
    <property type="molecule type" value="Genomic_DNA"/>
</dbReference>
<dbReference type="Proteomes" id="UP000220828">
    <property type="component" value="Unassembled WGS sequence"/>
</dbReference>
<feature type="signal peptide" evidence="1">
    <location>
        <begin position="1"/>
        <end position="18"/>
    </location>
</feature>
<protein>
    <recommendedName>
        <fullName evidence="4">Lipoprotein</fullName>
    </recommendedName>
</protein>
<comment type="caution">
    <text evidence="2">The sequence shown here is derived from an EMBL/GenBank/DDBJ whole genome shotgun (WGS) entry which is preliminary data.</text>
</comment>
<organism evidence="2 3">
    <name type="scientific">Flavobacterium branchiophilum</name>
    <dbReference type="NCBI Taxonomy" id="55197"/>
    <lineage>
        <taxon>Bacteria</taxon>
        <taxon>Pseudomonadati</taxon>
        <taxon>Bacteroidota</taxon>
        <taxon>Flavobacteriia</taxon>
        <taxon>Flavobacteriales</taxon>
        <taxon>Flavobacteriaceae</taxon>
        <taxon>Flavobacterium</taxon>
    </lineage>
</organism>
<keyword evidence="1" id="KW-0732">Signal</keyword>
<feature type="chain" id="PRO_5013944247" description="Lipoprotein" evidence="1">
    <location>
        <begin position="19"/>
        <end position="198"/>
    </location>
</feature>
<reference evidence="2 3" key="1">
    <citation type="submission" date="2017-09" db="EMBL/GenBank/DDBJ databases">
        <title>Whole genomes of Flavobacteriaceae.</title>
        <authorList>
            <person name="Stine C."/>
            <person name="Li C."/>
            <person name="Tadesse D."/>
        </authorList>
    </citation>
    <scope>NUCLEOTIDE SEQUENCE [LARGE SCALE GENOMIC DNA]</scope>
    <source>
        <strain evidence="2 3">ATCC 35036</strain>
    </source>
</reference>
<evidence type="ECO:0000256" key="1">
    <source>
        <dbReference type="SAM" id="SignalP"/>
    </source>
</evidence>
<dbReference type="AlphaFoldDB" id="A0A2H3KTW5"/>
<evidence type="ECO:0000313" key="3">
    <source>
        <dbReference type="Proteomes" id="UP000220828"/>
    </source>
</evidence>
<dbReference type="OrthoDB" id="1360312at2"/>
<accession>A0A2H3KTW5</accession>